<name>A0ABT3RFI9_9BACT</name>
<dbReference type="GO" id="GO:0016757">
    <property type="term" value="F:glycosyltransferase activity"/>
    <property type="evidence" value="ECO:0007669"/>
    <property type="project" value="UniProtKB-KW"/>
</dbReference>
<accession>A0ABT3RFI9</accession>
<dbReference type="Pfam" id="PF00535">
    <property type="entry name" value="Glycos_transf_2"/>
    <property type="match status" value="1"/>
</dbReference>
<dbReference type="SUPFAM" id="SSF53448">
    <property type="entry name" value="Nucleotide-diphospho-sugar transferases"/>
    <property type="match status" value="1"/>
</dbReference>
<comment type="caution">
    <text evidence="2">The sequence shown here is derived from an EMBL/GenBank/DDBJ whole genome shotgun (WGS) entry which is preliminary data.</text>
</comment>
<dbReference type="EC" id="2.4.-.-" evidence="2"/>
<keyword evidence="2" id="KW-0808">Transferase</keyword>
<proteinExistence type="predicted"/>
<dbReference type="RefSeq" id="WP_266052073.1">
    <property type="nucleotide sequence ID" value="NZ_JAPFQO010000005.1"/>
</dbReference>
<dbReference type="EMBL" id="JAPFQO010000005">
    <property type="protein sequence ID" value="MCX2740005.1"/>
    <property type="molecule type" value="Genomic_DNA"/>
</dbReference>
<evidence type="ECO:0000313" key="2">
    <source>
        <dbReference type="EMBL" id="MCX2740005.1"/>
    </source>
</evidence>
<dbReference type="PANTHER" id="PTHR43685:SF11">
    <property type="entry name" value="GLYCOSYLTRANSFERASE TAGX-RELATED"/>
    <property type="match status" value="1"/>
</dbReference>
<protein>
    <submittedName>
        <fullName evidence="2">Glycosyltransferase</fullName>
        <ecNumber evidence="2">2.4.-.-</ecNumber>
    </submittedName>
</protein>
<keyword evidence="2" id="KW-0328">Glycosyltransferase</keyword>
<dbReference type="Proteomes" id="UP001207228">
    <property type="component" value="Unassembled WGS sequence"/>
</dbReference>
<dbReference type="PANTHER" id="PTHR43685">
    <property type="entry name" value="GLYCOSYLTRANSFERASE"/>
    <property type="match status" value="1"/>
</dbReference>
<feature type="domain" description="Glycosyltransferase 2-like" evidence="1">
    <location>
        <begin position="13"/>
        <end position="169"/>
    </location>
</feature>
<organism evidence="2 3">
    <name type="scientific">Pontibacter anaerobius</name>
    <dbReference type="NCBI Taxonomy" id="2993940"/>
    <lineage>
        <taxon>Bacteria</taxon>
        <taxon>Pseudomonadati</taxon>
        <taxon>Bacteroidota</taxon>
        <taxon>Cytophagia</taxon>
        <taxon>Cytophagales</taxon>
        <taxon>Hymenobacteraceae</taxon>
        <taxon>Pontibacter</taxon>
    </lineage>
</organism>
<dbReference type="InterPro" id="IPR001173">
    <property type="entry name" value="Glyco_trans_2-like"/>
</dbReference>
<dbReference type="Gene3D" id="3.90.550.10">
    <property type="entry name" value="Spore Coat Polysaccharide Biosynthesis Protein SpsA, Chain A"/>
    <property type="match status" value="1"/>
</dbReference>
<dbReference type="InterPro" id="IPR050834">
    <property type="entry name" value="Glycosyltransf_2"/>
</dbReference>
<sequence>MTSVLQQEEPLVTVIIPCYNHAHFLPKAIESVLRQTHANTEIVVVDDGSTDETKAVAARYLQVRYVWQQNQGLSAARNTGIKHSTGDYLLFLDADDWLYPKGIETNIKHLQQNKELAFVSGFYNYVYINENEVVGGGNVVNSDYYCRLLQGNYICMIATVLFRREVFQEFLFDTTLKSCEDYDLYLKVTRKYPVYHHIDKIAAYRIHSYNMSTNIPGMLKSALEVLSRHKQNLATETEKQAYPIGFKSWTDYYCKKIYKKLRRKQLPTTRQDLYMLLRHRPQLYVKYVIAQLLSL</sequence>
<evidence type="ECO:0000313" key="3">
    <source>
        <dbReference type="Proteomes" id="UP001207228"/>
    </source>
</evidence>
<reference evidence="2 3" key="1">
    <citation type="submission" date="2022-11" db="EMBL/GenBank/DDBJ databases">
        <title>The characterization of three novel Bacteroidetes species and genomic analysis of their roles in tidal elemental geochemical cycles.</title>
        <authorList>
            <person name="Ma K.-J."/>
        </authorList>
    </citation>
    <scope>NUCLEOTIDE SEQUENCE [LARGE SCALE GENOMIC DNA]</scope>
    <source>
        <strain evidence="2 3">M82</strain>
    </source>
</reference>
<dbReference type="InterPro" id="IPR029044">
    <property type="entry name" value="Nucleotide-diphossugar_trans"/>
</dbReference>
<gene>
    <name evidence="2" type="ORF">OO017_08620</name>
</gene>
<evidence type="ECO:0000259" key="1">
    <source>
        <dbReference type="Pfam" id="PF00535"/>
    </source>
</evidence>
<keyword evidence="3" id="KW-1185">Reference proteome</keyword>